<feature type="transmembrane region" description="Helical" evidence="2">
    <location>
        <begin position="12"/>
        <end position="29"/>
    </location>
</feature>
<evidence type="ECO:0000256" key="1">
    <source>
        <dbReference type="SAM" id="Coils"/>
    </source>
</evidence>
<feature type="coiled-coil region" evidence="1">
    <location>
        <begin position="57"/>
        <end position="84"/>
    </location>
</feature>
<organism evidence="3">
    <name type="scientific">bioreactor metagenome</name>
    <dbReference type="NCBI Taxonomy" id="1076179"/>
    <lineage>
        <taxon>unclassified sequences</taxon>
        <taxon>metagenomes</taxon>
        <taxon>ecological metagenomes</taxon>
    </lineage>
</organism>
<accession>A0A644XJH8</accession>
<keyword evidence="2" id="KW-0472">Membrane</keyword>
<reference evidence="3" key="1">
    <citation type="submission" date="2019-08" db="EMBL/GenBank/DDBJ databases">
        <authorList>
            <person name="Kucharzyk K."/>
            <person name="Murdoch R.W."/>
            <person name="Higgins S."/>
            <person name="Loffler F."/>
        </authorList>
    </citation>
    <scope>NUCLEOTIDE SEQUENCE</scope>
</reference>
<keyword evidence="2" id="KW-1133">Transmembrane helix</keyword>
<evidence type="ECO:0000313" key="3">
    <source>
        <dbReference type="EMBL" id="MPM14234.1"/>
    </source>
</evidence>
<dbReference type="AlphaFoldDB" id="A0A644XJH8"/>
<sequence length="189" mass="21466">MNTGSWEFKTLTIAAIVNVPLFLIAVFILQTRFRPELQEDRYYSTYLGNKTNQPIIINKEDAQLDNLIHRIAELEKKLSNIDKDGDVPNNRLIDLVIGVNKHLPDIDQLSKKLAKIGLLDYTLFGGKEPPKGRNVSISKYLPKPTIRKIVKLARELNFTTYNLYDNNEENAVEDVLIGSYGDGDHIIAL</sequence>
<keyword evidence="1" id="KW-0175">Coiled coil</keyword>
<gene>
    <name evidence="3" type="ORF">SDC9_60595</name>
</gene>
<name>A0A644XJH8_9ZZZZ</name>
<comment type="caution">
    <text evidence="3">The sequence shown here is derived from an EMBL/GenBank/DDBJ whole genome shotgun (WGS) entry which is preliminary data.</text>
</comment>
<dbReference type="EMBL" id="VSSQ01002245">
    <property type="protein sequence ID" value="MPM14234.1"/>
    <property type="molecule type" value="Genomic_DNA"/>
</dbReference>
<keyword evidence="2" id="KW-0812">Transmembrane</keyword>
<protein>
    <submittedName>
        <fullName evidence="3">Uncharacterized protein</fullName>
    </submittedName>
</protein>
<evidence type="ECO:0000256" key="2">
    <source>
        <dbReference type="SAM" id="Phobius"/>
    </source>
</evidence>
<proteinExistence type="predicted"/>